<dbReference type="Proteomes" id="UP001151760">
    <property type="component" value="Unassembled WGS sequence"/>
</dbReference>
<accession>A0ABQ5ABQ7</accession>
<dbReference type="InterPro" id="IPR050960">
    <property type="entry name" value="AB_hydrolase_4_sf"/>
</dbReference>
<keyword evidence="3" id="KW-1185">Reference proteome</keyword>
<evidence type="ECO:0000313" key="3">
    <source>
        <dbReference type="Proteomes" id="UP001151760"/>
    </source>
</evidence>
<dbReference type="PANTHER" id="PTHR10794">
    <property type="entry name" value="ABHYDROLASE DOMAIN-CONTAINING PROTEIN"/>
    <property type="match status" value="1"/>
</dbReference>
<reference evidence="2" key="2">
    <citation type="submission" date="2022-01" db="EMBL/GenBank/DDBJ databases">
        <authorList>
            <person name="Yamashiro T."/>
            <person name="Shiraishi A."/>
            <person name="Satake H."/>
            <person name="Nakayama K."/>
        </authorList>
    </citation>
    <scope>NUCLEOTIDE SEQUENCE</scope>
</reference>
<dbReference type="EMBL" id="BQNB010012099">
    <property type="protein sequence ID" value="GJS99176.1"/>
    <property type="molecule type" value="Genomic_DNA"/>
</dbReference>
<dbReference type="PANTHER" id="PTHR10794:SF85">
    <property type="entry name" value="ALPHA_BETA HYDROLASE FOLD PROTEIN-RELATED"/>
    <property type="match status" value="1"/>
</dbReference>
<organism evidence="2 3">
    <name type="scientific">Tanacetum coccineum</name>
    <dbReference type="NCBI Taxonomy" id="301880"/>
    <lineage>
        <taxon>Eukaryota</taxon>
        <taxon>Viridiplantae</taxon>
        <taxon>Streptophyta</taxon>
        <taxon>Embryophyta</taxon>
        <taxon>Tracheophyta</taxon>
        <taxon>Spermatophyta</taxon>
        <taxon>Magnoliopsida</taxon>
        <taxon>eudicotyledons</taxon>
        <taxon>Gunneridae</taxon>
        <taxon>Pentapetalae</taxon>
        <taxon>asterids</taxon>
        <taxon>campanulids</taxon>
        <taxon>Asterales</taxon>
        <taxon>Asteraceae</taxon>
        <taxon>Asteroideae</taxon>
        <taxon>Anthemideae</taxon>
        <taxon>Anthemidinae</taxon>
        <taxon>Tanacetum</taxon>
    </lineage>
</organism>
<name>A0ABQ5ABQ7_9ASTR</name>
<evidence type="ECO:0000313" key="2">
    <source>
        <dbReference type="EMBL" id="GJS99176.1"/>
    </source>
</evidence>
<gene>
    <name evidence="2" type="ORF">Tco_0820346</name>
</gene>
<evidence type="ECO:0000256" key="1">
    <source>
        <dbReference type="ARBA" id="ARBA00010884"/>
    </source>
</evidence>
<dbReference type="SUPFAM" id="SSF53474">
    <property type="entry name" value="alpha/beta-Hydrolases"/>
    <property type="match status" value="1"/>
</dbReference>
<comment type="caution">
    <text evidence="2">The sequence shown here is derived from an EMBL/GenBank/DDBJ whole genome shotgun (WGS) entry which is preliminary data.</text>
</comment>
<reference evidence="2" key="1">
    <citation type="journal article" date="2022" name="Int. J. Mol. Sci.">
        <title>Draft Genome of Tanacetum Coccineum: Genomic Comparison of Closely Related Tanacetum-Family Plants.</title>
        <authorList>
            <person name="Yamashiro T."/>
            <person name="Shiraishi A."/>
            <person name="Nakayama K."/>
            <person name="Satake H."/>
        </authorList>
    </citation>
    <scope>NUCLEOTIDE SEQUENCE</scope>
</reference>
<sequence length="81" mass="8907">MLVVDIQKANLYGVGWSMGANILVQYLGKEAHTSQFSGAVSMCNPFDLVKHLLVFEDLGGNYNIELAANAQNIREYDEGLT</sequence>
<proteinExistence type="inferred from homology"/>
<comment type="similarity">
    <text evidence="1">Belongs to the AB hydrolase superfamily. AB hydrolase 4 family.</text>
</comment>
<protein>
    <submittedName>
        <fullName evidence="2">Embryogenesis-associated protein EMB8-like protein</fullName>
    </submittedName>
</protein>
<dbReference type="InterPro" id="IPR029058">
    <property type="entry name" value="AB_hydrolase_fold"/>
</dbReference>